<dbReference type="InterPro" id="IPR038665">
    <property type="entry name" value="Voltage-dep_anion_channel_sf"/>
</dbReference>
<evidence type="ECO:0000256" key="3">
    <source>
        <dbReference type="ARBA" id="ARBA00022989"/>
    </source>
</evidence>
<accession>A0A1C3VHX9</accession>
<organism evidence="6 7">
    <name type="scientific">Rhizobium lusitanum</name>
    <dbReference type="NCBI Taxonomy" id="293958"/>
    <lineage>
        <taxon>Bacteria</taxon>
        <taxon>Pseudomonadati</taxon>
        <taxon>Pseudomonadota</taxon>
        <taxon>Alphaproteobacteria</taxon>
        <taxon>Hyphomicrobiales</taxon>
        <taxon>Rhizobiaceae</taxon>
        <taxon>Rhizobium/Agrobacterium group</taxon>
        <taxon>Rhizobium</taxon>
    </lineage>
</organism>
<dbReference type="GO" id="GO:0046583">
    <property type="term" value="F:monoatomic cation efflux transmembrane transporter activity"/>
    <property type="evidence" value="ECO:0007669"/>
    <property type="project" value="TreeGrafter"/>
</dbReference>
<evidence type="ECO:0000313" key="6">
    <source>
        <dbReference type="EMBL" id="SCB27383.1"/>
    </source>
</evidence>
<dbReference type="CDD" id="cd09324">
    <property type="entry name" value="TDT_TehA"/>
    <property type="match status" value="1"/>
</dbReference>
<dbReference type="GO" id="GO:0005886">
    <property type="term" value="C:plasma membrane"/>
    <property type="evidence" value="ECO:0007669"/>
    <property type="project" value="TreeGrafter"/>
</dbReference>
<dbReference type="InterPro" id="IPR039264">
    <property type="entry name" value="TehA"/>
</dbReference>
<protein>
    <submittedName>
        <fullName evidence="6">Tellurite resistance protein</fullName>
    </submittedName>
</protein>
<feature type="transmembrane region" description="Helical" evidence="5">
    <location>
        <begin position="83"/>
        <end position="102"/>
    </location>
</feature>
<evidence type="ECO:0000256" key="4">
    <source>
        <dbReference type="ARBA" id="ARBA00023136"/>
    </source>
</evidence>
<feature type="transmembrane region" description="Helical" evidence="5">
    <location>
        <begin position="141"/>
        <end position="162"/>
    </location>
</feature>
<reference evidence="7" key="1">
    <citation type="submission" date="2016-08" db="EMBL/GenBank/DDBJ databases">
        <authorList>
            <person name="Varghese N."/>
            <person name="Submissions Spin"/>
        </authorList>
    </citation>
    <scope>NUCLEOTIDE SEQUENCE [LARGE SCALE GENOMIC DNA]</scope>
    <source>
        <strain evidence="7">P1-7</strain>
    </source>
</reference>
<dbReference type="Proteomes" id="UP000199205">
    <property type="component" value="Unassembled WGS sequence"/>
</dbReference>
<keyword evidence="3 5" id="KW-1133">Transmembrane helix</keyword>
<feature type="transmembrane region" description="Helical" evidence="5">
    <location>
        <begin position="168"/>
        <end position="189"/>
    </location>
</feature>
<sequence>MAASLKLPLVPAAFFGMVLGLSGLANAWRVGARIWQLPAVIGEVLTFVTVAVWLVLIVLYLLKWMVAREEAFKEVAHPVQCCFIGLVGVATMLVAAGLLPYSRIGAETIFLIGAAYTLAFSVWRTGGLWQGERDIATTTAVLYLPSVAGSFVTAIVGAALGFPEWAKLFFGAGFFAWLAIESALLHRLLTGPALPLPLRPTLGIQLAPPAVGALAYIGVIQGPTDILVHAMIGYGLLQALIMIRLLPWITKEAFSPAYWAFSFGATALATAPMRLIERGDTGPVAQLAPILFIAANIVVGIVAVATIRLIVSRKLVIGWTDLPPRDAGAIGQG</sequence>
<feature type="transmembrane region" description="Helical" evidence="5">
    <location>
        <begin position="288"/>
        <end position="311"/>
    </location>
</feature>
<gene>
    <name evidence="6" type="ORF">GA0061101_105318</name>
</gene>
<feature type="transmembrane region" description="Helical" evidence="5">
    <location>
        <begin position="226"/>
        <end position="246"/>
    </location>
</feature>
<feature type="transmembrane region" description="Helical" evidence="5">
    <location>
        <begin position="108"/>
        <end position="129"/>
    </location>
</feature>
<name>A0A1C3VHX9_9HYPH</name>
<dbReference type="OrthoDB" id="309023at2"/>
<evidence type="ECO:0000256" key="5">
    <source>
        <dbReference type="SAM" id="Phobius"/>
    </source>
</evidence>
<comment type="subcellular location">
    <subcellularLocation>
        <location evidence="1">Membrane</location>
        <topology evidence="1">Multi-pass membrane protein</topology>
    </subcellularLocation>
</comment>
<keyword evidence="4 5" id="KW-0472">Membrane</keyword>
<keyword evidence="2 5" id="KW-0812">Transmembrane</keyword>
<dbReference type="PANTHER" id="PTHR37955:SF1">
    <property type="entry name" value="DEP DOMAIN-CONTAINING PROTEIN"/>
    <property type="match status" value="1"/>
</dbReference>
<evidence type="ECO:0000256" key="1">
    <source>
        <dbReference type="ARBA" id="ARBA00004141"/>
    </source>
</evidence>
<dbReference type="Pfam" id="PF03595">
    <property type="entry name" value="SLAC1"/>
    <property type="match status" value="1"/>
</dbReference>
<dbReference type="EMBL" id="FMAF01000005">
    <property type="protein sequence ID" value="SCB27383.1"/>
    <property type="molecule type" value="Genomic_DNA"/>
</dbReference>
<feature type="transmembrane region" description="Helical" evidence="5">
    <location>
        <begin position="37"/>
        <end position="62"/>
    </location>
</feature>
<evidence type="ECO:0000256" key="2">
    <source>
        <dbReference type="ARBA" id="ARBA00022692"/>
    </source>
</evidence>
<dbReference type="InterPro" id="IPR052951">
    <property type="entry name" value="Tellurite_res_ion_channel"/>
</dbReference>
<dbReference type="NCBIfam" id="NF008032">
    <property type="entry name" value="PRK10764.1"/>
    <property type="match status" value="1"/>
</dbReference>
<dbReference type="PANTHER" id="PTHR37955">
    <property type="entry name" value="TELLURITE RESISTANCE PROTEIN TEHA"/>
    <property type="match status" value="1"/>
</dbReference>
<dbReference type="RefSeq" id="WP_092573753.1">
    <property type="nucleotide sequence ID" value="NZ_FMAF01000005.1"/>
</dbReference>
<dbReference type="AlphaFoldDB" id="A0A1C3VHX9"/>
<feature type="transmembrane region" description="Helical" evidence="5">
    <location>
        <begin position="201"/>
        <end position="220"/>
    </location>
</feature>
<proteinExistence type="predicted"/>
<evidence type="ECO:0000313" key="7">
    <source>
        <dbReference type="Proteomes" id="UP000199205"/>
    </source>
</evidence>
<dbReference type="Gene3D" id="1.50.10.150">
    <property type="entry name" value="Voltage-dependent anion channel"/>
    <property type="match status" value="1"/>
</dbReference>
<feature type="transmembrane region" description="Helical" evidence="5">
    <location>
        <begin position="258"/>
        <end position="276"/>
    </location>
</feature>
<dbReference type="InterPro" id="IPR004695">
    <property type="entry name" value="SLAC1/Mae1/Ssu1/TehA"/>
</dbReference>